<accession>A0A9P7DF61</accession>
<dbReference type="OrthoDB" id="2660310at2759"/>
<dbReference type="RefSeq" id="XP_041158481.1">
    <property type="nucleotide sequence ID" value="XM_041306878.1"/>
</dbReference>
<organism evidence="1 2">
    <name type="scientific">Suillus plorans</name>
    <dbReference type="NCBI Taxonomy" id="116603"/>
    <lineage>
        <taxon>Eukaryota</taxon>
        <taxon>Fungi</taxon>
        <taxon>Dikarya</taxon>
        <taxon>Basidiomycota</taxon>
        <taxon>Agaricomycotina</taxon>
        <taxon>Agaricomycetes</taxon>
        <taxon>Agaricomycetidae</taxon>
        <taxon>Boletales</taxon>
        <taxon>Suillineae</taxon>
        <taxon>Suillaceae</taxon>
        <taxon>Suillus</taxon>
    </lineage>
</organism>
<dbReference type="EMBL" id="JABBWE010000041">
    <property type="protein sequence ID" value="KAG1791716.1"/>
    <property type="molecule type" value="Genomic_DNA"/>
</dbReference>
<comment type="caution">
    <text evidence="1">The sequence shown here is derived from an EMBL/GenBank/DDBJ whole genome shotgun (WGS) entry which is preliminary data.</text>
</comment>
<sequence>MLSSSVPVAPFYESEGPPQALPLLTYHTEMFCPMTTLISISWQEEIIFFPRKPKLTGRTLTPSCMFTTTSCAVTPIPLSPLTSKVTKVVSFLAEQISQPSMGSSLSSIASYEYKIPKPDGEAGRPSHGGYNLEKALKWDAGRFKAFKRLMPLIA</sequence>
<dbReference type="Proteomes" id="UP000719766">
    <property type="component" value="Unassembled WGS sequence"/>
</dbReference>
<protein>
    <submittedName>
        <fullName evidence="1">Uncharacterized protein</fullName>
    </submittedName>
</protein>
<name>A0A9P7DF61_9AGAM</name>
<reference evidence="1" key="1">
    <citation type="journal article" date="2020" name="New Phytol.">
        <title>Comparative genomics reveals dynamic genome evolution in host specialist ectomycorrhizal fungi.</title>
        <authorList>
            <person name="Lofgren L.A."/>
            <person name="Nguyen N.H."/>
            <person name="Vilgalys R."/>
            <person name="Ruytinx J."/>
            <person name="Liao H.L."/>
            <person name="Branco S."/>
            <person name="Kuo A."/>
            <person name="LaButti K."/>
            <person name="Lipzen A."/>
            <person name="Andreopoulos W."/>
            <person name="Pangilinan J."/>
            <person name="Riley R."/>
            <person name="Hundley H."/>
            <person name="Na H."/>
            <person name="Barry K."/>
            <person name="Grigoriev I.V."/>
            <person name="Stajich J.E."/>
            <person name="Kennedy P.G."/>
        </authorList>
    </citation>
    <scope>NUCLEOTIDE SEQUENCE</scope>
    <source>
        <strain evidence="1">S12</strain>
    </source>
</reference>
<evidence type="ECO:0000313" key="2">
    <source>
        <dbReference type="Proteomes" id="UP000719766"/>
    </source>
</evidence>
<proteinExistence type="predicted"/>
<keyword evidence="2" id="KW-1185">Reference proteome</keyword>
<evidence type="ECO:0000313" key="1">
    <source>
        <dbReference type="EMBL" id="KAG1791716.1"/>
    </source>
</evidence>
<dbReference type="AlphaFoldDB" id="A0A9P7DF61"/>
<dbReference type="GeneID" id="64600642"/>
<gene>
    <name evidence="1" type="ORF">HD556DRAFT_1445072</name>
</gene>